<dbReference type="KEGG" id="lxy:O159_04100"/>
<evidence type="ECO:0000313" key="3">
    <source>
        <dbReference type="Proteomes" id="UP000016743"/>
    </source>
</evidence>
<dbReference type="HOGENOM" id="CLU_747616_0_0_11"/>
<dbReference type="AlphaFoldDB" id="U3P580"/>
<organism evidence="2 3">
    <name type="scientific">Leifsonia xyli subsp. cynodontis DSM 46306</name>
    <dbReference type="NCBI Taxonomy" id="1389489"/>
    <lineage>
        <taxon>Bacteria</taxon>
        <taxon>Bacillati</taxon>
        <taxon>Actinomycetota</taxon>
        <taxon>Actinomycetes</taxon>
        <taxon>Micrococcales</taxon>
        <taxon>Microbacteriaceae</taxon>
        <taxon>Leifsonia</taxon>
    </lineage>
</organism>
<keyword evidence="3" id="KW-1185">Reference proteome</keyword>
<reference evidence="2 3" key="1">
    <citation type="journal article" date="2013" name="Genome Announc.">
        <title>Complete Genome Sequence of Leifsonia xyli subsp. cynodontis Strain DSM46306, a Gram-Positive Bacterial Pathogen of Grasses.</title>
        <authorList>
            <person name="Monteiro-Vitorello C.B."/>
            <person name="Zerillo M.M."/>
            <person name="Van Sluys M.A."/>
            <person name="Camargo L.E."/>
            <person name="Kitajima J.P."/>
        </authorList>
    </citation>
    <scope>NUCLEOTIDE SEQUENCE [LARGE SCALE GENOMIC DNA]</scope>
    <source>
        <strain evidence="2 3">DSM 46306</strain>
    </source>
</reference>
<dbReference type="RefSeq" id="WP_021754062.1">
    <property type="nucleotide sequence ID" value="NC_022438.1"/>
</dbReference>
<dbReference type="PATRIC" id="fig|1389489.3.peg.390"/>
<accession>U3P580</accession>
<sequence>MENKVTTSANAWNMAWSFTQPGQYCLSVRTVVKSYKPSATRSAQATYTVVVGDRTDPATVTPCAQVPLAGGSDDGHDSGAVPTGKPTVLGAGHLDMRAVLDRASDGITFGVKPAAFSDTKDVVLTGAYGPATVGESNEALDPRLIGPAGTKYWYFQQGGAEGAHLWPGLSTEGWKVSDIAPGANIDFTLNGVVVPTADARVVIFDNTASDDGFVTSRPSGVWFDSSRLPMTRTSQIGAHQHMNWAFTAAGRYCLNITAKTRLASGSWASDSGMVTVWIGDPAAASDVVPCDRDTAPPQATLQPLTVTPTTTATVARAGGADLTTYLTGAASTLSPGCRRPRRRRPNTSTRRMSSTPPPCPIWAATARART</sequence>
<dbReference type="InterPro" id="IPR022435">
    <property type="entry name" value="Surface-anchored_actinobac"/>
</dbReference>
<proteinExistence type="predicted"/>
<evidence type="ECO:0000313" key="2">
    <source>
        <dbReference type="EMBL" id="AGW40619.1"/>
    </source>
</evidence>
<gene>
    <name evidence="2" type="ORF">O159_04100</name>
</gene>
<evidence type="ECO:0000256" key="1">
    <source>
        <dbReference type="SAM" id="MobiDB-lite"/>
    </source>
</evidence>
<dbReference type="EMBL" id="CP006734">
    <property type="protein sequence ID" value="AGW40619.1"/>
    <property type="molecule type" value="Genomic_DNA"/>
</dbReference>
<feature type="region of interest" description="Disordered" evidence="1">
    <location>
        <begin position="331"/>
        <end position="360"/>
    </location>
</feature>
<protein>
    <submittedName>
        <fullName evidence="2">Uncharacterized protein</fullName>
    </submittedName>
</protein>
<dbReference type="NCBIfam" id="TIGR03769">
    <property type="entry name" value="P_ac_wall_RPT"/>
    <property type="match status" value="1"/>
</dbReference>
<dbReference type="Proteomes" id="UP000016743">
    <property type="component" value="Chromosome"/>
</dbReference>
<dbReference type="NCBIfam" id="NF038134">
    <property type="entry name" value="choice_anch_M"/>
    <property type="match status" value="1"/>
</dbReference>
<name>U3P580_LEIXC</name>
<dbReference type="STRING" id="1389489.O159_04100"/>